<dbReference type="EMBL" id="DSPX01000017">
    <property type="protein sequence ID" value="HGF99435.1"/>
    <property type="molecule type" value="Genomic_DNA"/>
</dbReference>
<dbReference type="Gene3D" id="1.20.5.780">
    <property type="entry name" value="Single helix bin"/>
    <property type="match status" value="1"/>
</dbReference>
<name>A0A7C3VPH1_9CYAN</name>
<evidence type="ECO:0000256" key="2">
    <source>
        <dbReference type="ARBA" id="ARBA00049988"/>
    </source>
</evidence>
<gene>
    <name evidence="3" type="ORF">ENR15_01875</name>
</gene>
<comment type="caution">
    <text evidence="3">The sequence shown here is derived from an EMBL/GenBank/DDBJ whole genome shotgun (WGS) entry which is preliminary data.</text>
</comment>
<dbReference type="AlphaFoldDB" id="A0A7C3VPH1"/>
<dbReference type="PANTHER" id="PTHR35401:SF2">
    <property type="entry name" value="ABC-TYPE TRANSPORT SYSTEM"/>
    <property type="match status" value="1"/>
</dbReference>
<evidence type="ECO:0000313" key="3">
    <source>
        <dbReference type="EMBL" id="HGF99435.1"/>
    </source>
</evidence>
<sequence length="104" mass="11849">MSKPPDRQATSIDLRVTPEEKELLEKAASLRGVSVRDYTLSHVLAVARQDVDFQERLVLSDRDALRAHGAERLRDLFLAVMENPPELQGKLKSAIQHYREQSQI</sequence>
<organism evidence="3">
    <name type="scientific">Planktothricoides sp. SpSt-374</name>
    <dbReference type="NCBI Taxonomy" id="2282167"/>
    <lineage>
        <taxon>Bacteria</taxon>
        <taxon>Bacillati</taxon>
        <taxon>Cyanobacteriota</taxon>
        <taxon>Cyanophyceae</taxon>
        <taxon>Oscillatoriophycideae</taxon>
        <taxon>Oscillatoriales</taxon>
        <taxon>Oscillatoriaceae</taxon>
        <taxon>Planktothricoides</taxon>
    </lineage>
</organism>
<dbReference type="GO" id="GO:0006355">
    <property type="term" value="P:regulation of DNA-templated transcription"/>
    <property type="evidence" value="ECO:0007669"/>
    <property type="project" value="InterPro"/>
</dbReference>
<dbReference type="SUPFAM" id="SSF47598">
    <property type="entry name" value="Ribbon-helix-helix"/>
    <property type="match status" value="1"/>
</dbReference>
<comment type="similarity">
    <text evidence="2">Belongs to the TacA antitoxin family.</text>
</comment>
<proteinExistence type="inferred from homology"/>
<dbReference type="PANTHER" id="PTHR35401">
    <property type="entry name" value="COPG FAMILY HELIX-TURN-HELIX PROTEIN-RELATED-RELATED"/>
    <property type="match status" value="1"/>
</dbReference>
<dbReference type="InterPro" id="IPR014795">
    <property type="entry name" value="TacA_1-like"/>
</dbReference>
<accession>A0A7C3VPH1</accession>
<dbReference type="InterPro" id="IPR010985">
    <property type="entry name" value="Ribbon_hlx_hlx"/>
</dbReference>
<evidence type="ECO:0000256" key="1">
    <source>
        <dbReference type="ARBA" id="ARBA00022649"/>
    </source>
</evidence>
<reference evidence="3" key="1">
    <citation type="journal article" date="2020" name="mSystems">
        <title>Genome- and Community-Level Interaction Insights into Carbon Utilization and Element Cycling Functions of Hydrothermarchaeota in Hydrothermal Sediment.</title>
        <authorList>
            <person name="Zhou Z."/>
            <person name="Liu Y."/>
            <person name="Xu W."/>
            <person name="Pan J."/>
            <person name="Luo Z.H."/>
            <person name="Li M."/>
        </authorList>
    </citation>
    <scope>NUCLEOTIDE SEQUENCE [LARGE SCALE GENOMIC DNA]</scope>
    <source>
        <strain evidence="3">SpSt-374</strain>
    </source>
</reference>
<dbReference type="Pfam" id="PF08681">
    <property type="entry name" value="TacA1"/>
    <property type="match status" value="1"/>
</dbReference>
<protein>
    <submittedName>
        <fullName evidence="3">DUF1778 domain-containing protein</fullName>
    </submittedName>
</protein>
<keyword evidence="1" id="KW-1277">Toxin-antitoxin system</keyword>